<evidence type="ECO:0000313" key="3">
    <source>
        <dbReference type="Proteomes" id="UP000232003"/>
    </source>
</evidence>
<dbReference type="RefSeq" id="WP_100897902.1">
    <property type="nucleotide sequence ID" value="NZ_CAWNNC010000001.1"/>
</dbReference>
<dbReference type="AlphaFoldDB" id="A0A2K8SK48"/>
<dbReference type="OrthoDB" id="9795199at2"/>
<accession>A0A2K8SK48</accession>
<reference evidence="2 3" key="1">
    <citation type="submission" date="2017-11" db="EMBL/GenBank/DDBJ databases">
        <title>Complete genome of a free-living desiccation-tolerant cyanobacterium and its photosynthetic adaptation to extreme terrestrial habitat.</title>
        <authorList>
            <person name="Shang J."/>
        </authorList>
    </citation>
    <scope>NUCLEOTIDE SEQUENCE [LARGE SCALE GENOMIC DNA]</scope>
    <source>
        <strain evidence="2 3">CCNUN1</strain>
    </source>
</reference>
<dbReference type="GO" id="GO:0008999">
    <property type="term" value="F:protein-N-terminal-alanine acetyltransferase activity"/>
    <property type="evidence" value="ECO:0007669"/>
    <property type="project" value="TreeGrafter"/>
</dbReference>
<dbReference type="InterPro" id="IPR016181">
    <property type="entry name" value="Acyl_CoA_acyltransferase"/>
</dbReference>
<dbReference type="InterPro" id="IPR051908">
    <property type="entry name" value="Ribosomal_N-acetyltransferase"/>
</dbReference>
<keyword evidence="2" id="KW-0808">Transferase</keyword>
<evidence type="ECO:0000313" key="2">
    <source>
        <dbReference type="EMBL" id="AUB35797.1"/>
    </source>
</evidence>
<sequence length="215" mass="25320">MQNRTWQPPEFLQLNGEFVTLKPLIPERDMDTLYAASHGSPEKEAVWNYLFYGPFDCSSTMKDWMEKNLVSKSDPLTWTVFENSANIQVGIVALLAIAPNHGRAEIGHVWFTPAVHKSKVNTESQFLLLQHLFDHHSYRRVEWKCDSLNHASRTTATRMGFIYEGRFRQHMFVRGRNRDTDWFAMTDKEWLRCKSNFEKWLYSHENISLMELNNS</sequence>
<dbReference type="GO" id="GO:1990189">
    <property type="term" value="F:protein N-terminal-serine acetyltransferase activity"/>
    <property type="evidence" value="ECO:0007669"/>
    <property type="project" value="TreeGrafter"/>
</dbReference>
<dbReference type="KEGG" id="nfl:COO91_01688"/>
<feature type="domain" description="N-acetyltransferase" evidence="1">
    <location>
        <begin position="20"/>
        <end position="161"/>
    </location>
</feature>
<dbReference type="Gene3D" id="3.40.630.30">
    <property type="match status" value="1"/>
</dbReference>
<gene>
    <name evidence="2" type="ORF">COO91_01688</name>
</gene>
<evidence type="ECO:0000259" key="1">
    <source>
        <dbReference type="Pfam" id="PF13302"/>
    </source>
</evidence>
<proteinExistence type="predicted"/>
<keyword evidence="3" id="KW-1185">Reference proteome</keyword>
<dbReference type="EMBL" id="CP024785">
    <property type="protein sequence ID" value="AUB35797.1"/>
    <property type="molecule type" value="Genomic_DNA"/>
</dbReference>
<protein>
    <submittedName>
        <fullName evidence="2">Protein N-acetyltransferase, RimJ/RimL family</fullName>
    </submittedName>
</protein>
<dbReference type="SUPFAM" id="SSF55729">
    <property type="entry name" value="Acyl-CoA N-acyltransferases (Nat)"/>
    <property type="match status" value="1"/>
</dbReference>
<dbReference type="Pfam" id="PF13302">
    <property type="entry name" value="Acetyltransf_3"/>
    <property type="match status" value="1"/>
</dbReference>
<dbReference type="InterPro" id="IPR000182">
    <property type="entry name" value="GNAT_dom"/>
</dbReference>
<dbReference type="PANTHER" id="PTHR43441">
    <property type="entry name" value="RIBOSOMAL-PROTEIN-SERINE ACETYLTRANSFERASE"/>
    <property type="match status" value="1"/>
</dbReference>
<dbReference type="Proteomes" id="UP000232003">
    <property type="component" value="Chromosome"/>
</dbReference>
<organism evidence="2 3">
    <name type="scientific">Nostoc flagelliforme CCNUN1</name>
    <dbReference type="NCBI Taxonomy" id="2038116"/>
    <lineage>
        <taxon>Bacteria</taxon>
        <taxon>Bacillati</taxon>
        <taxon>Cyanobacteriota</taxon>
        <taxon>Cyanophyceae</taxon>
        <taxon>Nostocales</taxon>
        <taxon>Nostocaceae</taxon>
        <taxon>Nostoc</taxon>
    </lineage>
</organism>
<dbReference type="PANTHER" id="PTHR43441:SF5">
    <property type="entry name" value="FAMILY ACETYLTRANSFERASE, PUTATIVE-RELATED"/>
    <property type="match status" value="1"/>
</dbReference>
<name>A0A2K8SK48_9NOSO</name>